<comment type="caution">
    <text evidence="2">The sequence shown here is derived from an EMBL/GenBank/DDBJ whole genome shotgun (WGS) entry which is preliminary data.</text>
</comment>
<evidence type="ECO:0000313" key="2">
    <source>
        <dbReference type="EMBL" id="KAF5190455.1"/>
    </source>
</evidence>
<name>A0A7J6W2D2_THATH</name>
<gene>
    <name evidence="2" type="ORF">FRX31_019958</name>
</gene>
<dbReference type="Proteomes" id="UP000554482">
    <property type="component" value="Unassembled WGS sequence"/>
</dbReference>
<proteinExistence type="predicted"/>
<feature type="compositionally biased region" description="Basic and acidic residues" evidence="1">
    <location>
        <begin position="266"/>
        <end position="285"/>
    </location>
</feature>
<evidence type="ECO:0000256" key="1">
    <source>
        <dbReference type="SAM" id="MobiDB-lite"/>
    </source>
</evidence>
<protein>
    <submittedName>
        <fullName evidence="2">Uncharacterized protein</fullName>
    </submittedName>
</protein>
<feature type="region of interest" description="Disordered" evidence="1">
    <location>
        <begin position="27"/>
        <end position="59"/>
    </location>
</feature>
<organism evidence="2 3">
    <name type="scientific">Thalictrum thalictroides</name>
    <name type="common">Rue-anemone</name>
    <name type="synonym">Anemone thalictroides</name>
    <dbReference type="NCBI Taxonomy" id="46969"/>
    <lineage>
        <taxon>Eukaryota</taxon>
        <taxon>Viridiplantae</taxon>
        <taxon>Streptophyta</taxon>
        <taxon>Embryophyta</taxon>
        <taxon>Tracheophyta</taxon>
        <taxon>Spermatophyta</taxon>
        <taxon>Magnoliopsida</taxon>
        <taxon>Ranunculales</taxon>
        <taxon>Ranunculaceae</taxon>
        <taxon>Thalictroideae</taxon>
        <taxon>Thalictrum</taxon>
    </lineage>
</organism>
<sequence length="348" mass="38073">MEEMVKESHEEQPSRETSMSMKRAYPELGFLTPPSSNSKVGHGVVGVEDDDGTPTSKIEDSIEGKGIEIATEKGIPNYVGSAQTTIQLGEGLHAMCGIDDGMQDGVQTQGCHDHQATQPRLLKVSMDKEGGAATAKVSVTDKVQIDAISTSTIRTVEGTSKESGQQVAIVYPSLIEEMNNKGASRSEIEGNYGVHTAPKFKVGSWAKESEEGTQFVEHGKMDKFKVNSEMGLYGLHSPKKTMDRIDNLLAIMANTANQKDQEEEERMSTHGSKVDKEKPNDKEVSKGPLEIGNKGKGIDNNVRLQDNKASKDVVQEENGENEGWEVPKRKHIYKTRWDSVCTPLGLQI</sequence>
<evidence type="ECO:0000313" key="3">
    <source>
        <dbReference type="Proteomes" id="UP000554482"/>
    </source>
</evidence>
<accession>A0A7J6W2D2</accession>
<dbReference type="AlphaFoldDB" id="A0A7J6W2D2"/>
<reference evidence="2 3" key="1">
    <citation type="submission" date="2020-06" db="EMBL/GenBank/DDBJ databases">
        <title>Transcriptomic and genomic resources for Thalictrum thalictroides and T. hernandezii: Facilitating candidate gene discovery in an emerging model plant lineage.</title>
        <authorList>
            <person name="Arias T."/>
            <person name="Riano-Pachon D.M."/>
            <person name="Di Stilio V.S."/>
        </authorList>
    </citation>
    <scope>NUCLEOTIDE SEQUENCE [LARGE SCALE GENOMIC DNA]</scope>
    <source>
        <strain evidence="3">cv. WT478/WT964</strain>
        <tissue evidence="2">Leaves</tissue>
    </source>
</reference>
<feature type="region of interest" description="Disordered" evidence="1">
    <location>
        <begin position="256"/>
        <end position="323"/>
    </location>
</feature>
<feature type="compositionally biased region" description="Basic and acidic residues" evidence="1">
    <location>
        <begin position="305"/>
        <end position="314"/>
    </location>
</feature>
<dbReference type="EMBL" id="JABWDY010024167">
    <property type="protein sequence ID" value="KAF5190455.1"/>
    <property type="molecule type" value="Genomic_DNA"/>
</dbReference>
<keyword evidence="3" id="KW-1185">Reference proteome</keyword>